<dbReference type="GO" id="GO:0006014">
    <property type="term" value="P:D-ribose metabolic process"/>
    <property type="evidence" value="ECO:0007669"/>
    <property type="project" value="TreeGrafter"/>
</dbReference>
<dbReference type="GO" id="GO:0005737">
    <property type="term" value="C:cytoplasm"/>
    <property type="evidence" value="ECO:0007669"/>
    <property type="project" value="TreeGrafter"/>
</dbReference>
<dbReference type="STRING" id="282301.A0A267DJK9"/>
<reference evidence="7 8" key="1">
    <citation type="submission" date="2017-06" db="EMBL/GenBank/DDBJ databases">
        <title>A platform for efficient transgenesis in Macrostomum lignano, a flatworm model organism for stem cell research.</title>
        <authorList>
            <person name="Berezikov E."/>
        </authorList>
    </citation>
    <scope>NUCLEOTIDE SEQUENCE [LARGE SCALE GENOMIC DNA]</scope>
    <source>
        <strain evidence="7">DV1</strain>
        <tissue evidence="7">Whole organism</tissue>
    </source>
</reference>
<dbReference type="InterPro" id="IPR037171">
    <property type="entry name" value="NagB/RpiA_transferase-like"/>
</dbReference>
<dbReference type="Proteomes" id="UP000215902">
    <property type="component" value="Unassembled WGS sequence"/>
</dbReference>
<gene>
    <name evidence="7" type="ORF">BOX15_Mlig022301g1</name>
</gene>
<evidence type="ECO:0000256" key="5">
    <source>
        <dbReference type="ARBA" id="ARBA00023235"/>
    </source>
</evidence>
<proteinExistence type="inferred from homology"/>
<accession>A0A267DJK9</accession>
<dbReference type="EMBL" id="NIVC01003865">
    <property type="protein sequence ID" value="PAA49480.1"/>
    <property type="molecule type" value="Genomic_DNA"/>
</dbReference>
<dbReference type="Gene3D" id="3.30.70.260">
    <property type="match status" value="1"/>
</dbReference>
<dbReference type="InterPro" id="IPR004788">
    <property type="entry name" value="Ribose5P_isomerase_type_A"/>
</dbReference>
<dbReference type="PANTHER" id="PTHR11934">
    <property type="entry name" value="RIBOSE-5-PHOSPHATE ISOMERASE"/>
    <property type="match status" value="1"/>
</dbReference>
<dbReference type="FunFam" id="3.30.70.260:FF:000018">
    <property type="entry name" value="Ribose-5-phosphate isomerase A"/>
    <property type="match status" value="1"/>
</dbReference>
<evidence type="ECO:0000256" key="1">
    <source>
        <dbReference type="ARBA" id="ARBA00001713"/>
    </source>
</evidence>
<dbReference type="Gene3D" id="3.40.50.1360">
    <property type="match status" value="1"/>
</dbReference>
<comment type="similarity">
    <text evidence="3">Belongs to the ribose 5-phosphate isomerase family.</text>
</comment>
<dbReference type="UniPathway" id="UPA00115">
    <property type="reaction ID" value="UER00412"/>
</dbReference>
<keyword evidence="8" id="KW-1185">Reference proteome</keyword>
<evidence type="ECO:0000256" key="3">
    <source>
        <dbReference type="ARBA" id="ARBA00008088"/>
    </source>
</evidence>
<dbReference type="AlphaFoldDB" id="A0A267DJK9"/>
<keyword evidence="5" id="KW-0413">Isomerase</keyword>
<dbReference type="OrthoDB" id="1555531at2759"/>
<evidence type="ECO:0000313" key="7">
    <source>
        <dbReference type="EMBL" id="PAA49480.1"/>
    </source>
</evidence>
<dbReference type="CDD" id="cd01398">
    <property type="entry name" value="RPI_A"/>
    <property type="match status" value="1"/>
</dbReference>
<protein>
    <recommendedName>
        <fullName evidence="4">ribose-5-phosphate isomerase</fullName>
        <ecNumber evidence="4">5.3.1.6</ecNumber>
    </recommendedName>
    <alternativeName>
        <fullName evidence="6">Phosphoriboisomerase</fullName>
    </alternativeName>
</protein>
<dbReference type="PANTHER" id="PTHR11934:SF0">
    <property type="entry name" value="RIBOSE-5-PHOSPHATE ISOMERASE"/>
    <property type="match status" value="1"/>
</dbReference>
<dbReference type="NCBIfam" id="TIGR00021">
    <property type="entry name" value="rpiA"/>
    <property type="match status" value="1"/>
</dbReference>
<evidence type="ECO:0000256" key="2">
    <source>
        <dbReference type="ARBA" id="ARBA00004988"/>
    </source>
</evidence>
<dbReference type="SUPFAM" id="SSF100950">
    <property type="entry name" value="NagB/RpiA/CoA transferase-like"/>
    <property type="match status" value="1"/>
</dbReference>
<organism evidence="7 8">
    <name type="scientific">Macrostomum lignano</name>
    <dbReference type="NCBI Taxonomy" id="282301"/>
    <lineage>
        <taxon>Eukaryota</taxon>
        <taxon>Metazoa</taxon>
        <taxon>Spiralia</taxon>
        <taxon>Lophotrochozoa</taxon>
        <taxon>Platyhelminthes</taxon>
        <taxon>Rhabditophora</taxon>
        <taxon>Macrostomorpha</taxon>
        <taxon>Macrostomida</taxon>
        <taxon>Macrostomidae</taxon>
        <taxon>Macrostomum</taxon>
    </lineage>
</organism>
<dbReference type="EC" id="5.3.1.6" evidence="4"/>
<evidence type="ECO:0000256" key="4">
    <source>
        <dbReference type="ARBA" id="ARBA00011959"/>
    </source>
</evidence>
<sequence length="279" mass="30383">TVAPFLSKSKVQISVAFTTGQFKMTTTNSSYTNGELASRKDSARRLAANMAVDENLQNCQTIGIGSGRTMVFVVERIAELLKQKSWSVKCVPTSYQAKQLIREHGMPLAELEYCTAPLDWAVDGADEVDANLALIKGGGGCLLQEKIVDTAANSLVIVCDEAKISRQFGERWRAGVPIEVVPMAWALVKRQIETRFGGRAVLRESAGKMGPVVTDNGNFLIDWQFDAQQKWEQVDRELHMMPGLVETGLFIGKASAVYVGKFDGGVEKLLPPDGDAAGK</sequence>
<comment type="pathway">
    <text evidence="2">Carbohydrate degradation; pentose phosphate pathway; D-ribose 5-phosphate from D-ribulose 5-phosphate (non-oxidative stage): step 1/1.</text>
</comment>
<comment type="catalytic activity">
    <reaction evidence="1">
        <text>aldehydo-D-ribose 5-phosphate = D-ribulose 5-phosphate</text>
        <dbReference type="Rhea" id="RHEA:14657"/>
        <dbReference type="ChEBI" id="CHEBI:58121"/>
        <dbReference type="ChEBI" id="CHEBI:58273"/>
        <dbReference type="EC" id="5.3.1.6"/>
    </reaction>
</comment>
<dbReference type="FunFam" id="3.40.50.1360:FF:000001">
    <property type="entry name" value="Ribose-5-phosphate isomerase A"/>
    <property type="match status" value="1"/>
</dbReference>
<name>A0A267DJK9_9PLAT</name>
<comment type="caution">
    <text evidence="7">The sequence shown here is derived from an EMBL/GenBank/DDBJ whole genome shotgun (WGS) entry which is preliminary data.</text>
</comment>
<dbReference type="GO" id="GO:0009052">
    <property type="term" value="P:pentose-phosphate shunt, non-oxidative branch"/>
    <property type="evidence" value="ECO:0007669"/>
    <property type="project" value="InterPro"/>
</dbReference>
<dbReference type="SUPFAM" id="SSF75445">
    <property type="entry name" value="D-ribose-5-phosphate isomerase (RpiA), lid domain"/>
    <property type="match status" value="1"/>
</dbReference>
<feature type="non-terminal residue" evidence="7">
    <location>
        <position position="1"/>
    </location>
</feature>
<dbReference type="Pfam" id="PF06026">
    <property type="entry name" value="Rib_5-P_isom_A"/>
    <property type="match status" value="1"/>
</dbReference>
<evidence type="ECO:0000313" key="8">
    <source>
        <dbReference type="Proteomes" id="UP000215902"/>
    </source>
</evidence>
<dbReference type="GO" id="GO:0004751">
    <property type="term" value="F:ribose-5-phosphate isomerase activity"/>
    <property type="evidence" value="ECO:0007669"/>
    <property type="project" value="UniProtKB-EC"/>
</dbReference>
<dbReference type="NCBIfam" id="NF001924">
    <property type="entry name" value="PRK00702.1"/>
    <property type="match status" value="1"/>
</dbReference>
<evidence type="ECO:0000256" key="6">
    <source>
        <dbReference type="ARBA" id="ARBA00029734"/>
    </source>
</evidence>